<evidence type="ECO:0000313" key="3">
    <source>
        <dbReference type="EMBL" id="KRZ06062.1"/>
    </source>
</evidence>
<accession>A0A0V1H5V4</accession>
<dbReference type="PROSITE" id="PS50084">
    <property type="entry name" value="KH_TYPE_1"/>
    <property type="match status" value="1"/>
</dbReference>
<dbReference type="STRING" id="268475.A0A0V1H5V4"/>
<dbReference type="GO" id="GO:0048024">
    <property type="term" value="P:regulation of mRNA splicing, via spliceosome"/>
    <property type="evidence" value="ECO:0007669"/>
    <property type="project" value="TreeGrafter"/>
</dbReference>
<evidence type="ECO:0000313" key="4">
    <source>
        <dbReference type="Proteomes" id="UP000055024"/>
    </source>
</evidence>
<sequence length="297" mass="33613">MNSKGRLYERITIQNERLVGVLRSQQSGTLNEDVLQHCIKDTFTLPLFADIPSPPPPTGEVEDKCFMLSILKSGYPFDVALRIIGPREMNSKGRLYERITIQNERLVGVLRSQQSGTLNEDVLQHCIKDTFTLPLFADIPSPPPPTGEVEDKCFMLSILKSGYPFDVALRIIGPRGSTVKAVQSATGCKIVLHRENPDLVRVHISTTDYENVAAWRIEQAEKLIMALIEVPQDGQDTIKKLQLAELAVRKGNFTNRLQQLTVPQNNSRFVGNASRRKQQYHQAAIFKETNNMRRRFQ</sequence>
<dbReference type="OrthoDB" id="6777263at2759"/>
<dbReference type="PANTHER" id="PTHR11208">
    <property type="entry name" value="RNA-BINDING PROTEIN RELATED"/>
    <property type="match status" value="1"/>
</dbReference>
<organism evidence="3 4">
    <name type="scientific">Trichinella zimbabwensis</name>
    <dbReference type="NCBI Taxonomy" id="268475"/>
    <lineage>
        <taxon>Eukaryota</taxon>
        <taxon>Metazoa</taxon>
        <taxon>Ecdysozoa</taxon>
        <taxon>Nematoda</taxon>
        <taxon>Enoplea</taxon>
        <taxon>Dorylaimia</taxon>
        <taxon>Trichinellida</taxon>
        <taxon>Trichinellidae</taxon>
        <taxon>Trichinella</taxon>
    </lineage>
</organism>
<evidence type="ECO:0000256" key="1">
    <source>
        <dbReference type="PROSITE-ProRule" id="PRU00117"/>
    </source>
</evidence>
<dbReference type="PANTHER" id="PTHR11208:SF125">
    <property type="entry name" value="KH DOMAIN-CONTAINING RNA-BINDING PROTEIN QKI"/>
    <property type="match status" value="1"/>
</dbReference>
<feature type="domain" description="K Homology" evidence="2">
    <location>
        <begin position="150"/>
        <end position="229"/>
    </location>
</feature>
<dbReference type="Proteomes" id="UP000055024">
    <property type="component" value="Unassembled WGS sequence"/>
</dbReference>
<comment type="caution">
    <text evidence="3">The sequence shown here is derived from an EMBL/GenBank/DDBJ whole genome shotgun (WGS) entry which is preliminary data.</text>
</comment>
<evidence type="ECO:0000259" key="2">
    <source>
        <dbReference type="SMART" id="SM00322"/>
    </source>
</evidence>
<keyword evidence="1" id="KW-0694">RNA-binding</keyword>
<dbReference type="GO" id="GO:0005634">
    <property type="term" value="C:nucleus"/>
    <property type="evidence" value="ECO:0007669"/>
    <property type="project" value="TreeGrafter"/>
</dbReference>
<gene>
    <name evidence="3" type="primary">qkib</name>
    <name evidence="3" type="ORF">T11_6859</name>
</gene>
<dbReference type="GO" id="GO:0003729">
    <property type="term" value="F:mRNA binding"/>
    <property type="evidence" value="ECO:0007669"/>
    <property type="project" value="TreeGrafter"/>
</dbReference>
<keyword evidence="4" id="KW-1185">Reference proteome</keyword>
<reference evidence="3 4" key="1">
    <citation type="submission" date="2015-01" db="EMBL/GenBank/DDBJ databases">
        <title>Evolution of Trichinella species and genotypes.</title>
        <authorList>
            <person name="Korhonen P.K."/>
            <person name="Edoardo P."/>
            <person name="Giuseppe L.R."/>
            <person name="Gasser R.B."/>
        </authorList>
    </citation>
    <scope>NUCLEOTIDE SEQUENCE [LARGE SCALE GENOMIC DNA]</scope>
    <source>
        <strain evidence="3">ISS1029</strain>
    </source>
</reference>
<dbReference type="SUPFAM" id="SSF54791">
    <property type="entry name" value="Eukaryotic type KH-domain (KH-domain type I)"/>
    <property type="match status" value="1"/>
</dbReference>
<protein>
    <submittedName>
        <fullName evidence="3">Protein quaking-B</fullName>
    </submittedName>
</protein>
<dbReference type="InterPro" id="IPR036612">
    <property type="entry name" value="KH_dom_type_1_sf"/>
</dbReference>
<dbReference type="AlphaFoldDB" id="A0A0V1H5V4"/>
<dbReference type="EMBL" id="JYDP01000126">
    <property type="protein sequence ID" value="KRZ06062.1"/>
    <property type="molecule type" value="Genomic_DNA"/>
</dbReference>
<proteinExistence type="predicted"/>
<dbReference type="SMART" id="SM00322">
    <property type="entry name" value="KH"/>
    <property type="match status" value="1"/>
</dbReference>
<dbReference type="Pfam" id="PF00013">
    <property type="entry name" value="KH_1"/>
    <property type="match status" value="1"/>
</dbReference>
<dbReference type="InterPro" id="IPR004088">
    <property type="entry name" value="KH_dom_type_1"/>
</dbReference>
<dbReference type="InterPro" id="IPR004087">
    <property type="entry name" value="KH_dom"/>
</dbReference>
<dbReference type="Gene3D" id="3.30.1370.10">
    <property type="entry name" value="K Homology domain, type 1"/>
    <property type="match status" value="1"/>
</dbReference>
<name>A0A0V1H5V4_9BILA</name>
<dbReference type="InterPro" id="IPR045071">
    <property type="entry name" value="BBP-like"/>
</dbReference>